<dbReference type="InterPro" id="IPR011990">
    <property type="entry name" value="TPR-like_helical_dom_sf"/>
</dbReference>
<keyword evidence="3" id="KW-0698">rRNA processing</keyword>
<protein>
    <recommendedName>
        <fullName evidence="10">UTP6</fullName>
    </recommendedName>
</protein>
<feature type="domain" description="U3 small nucleolar RNA-associated protein 6 N-terminal" evidence="6">
    <location>
        <begin position="9"/>
        <end position="88"/>
    </location>
</feature>
<proteinExistence type="inferred from homology"/>
<reference evidence="8" key="1">
    <citation type="submission" date="2021-02" db="EMBL/GenBank/DDBJ databases">
        <authorList>
            <person name="Nowell W R."/>
        </authorList>
    </citation>
    <scope>NUCLEOTIDE SEQUENCE</scope>
    <source>
        <strain evidence="8">Ploen Becks lab</strain>
    </source>
</reference>
<comment type="caution">
    <text evidence="8">The sequence shown here is derived from an EMBL/GenBank/DDBJ whole genome shotgun (WGS) entry which is preliminary data.</text>
</comment>
<dbReference type="GO" id="GO:0030515">
    <property type="term" value="F:snoRNA binding"/>
    <property type="evidence" value="ECO:0007669"/>
    <property type="project" value="InterPro"/>
</dbReference>
<dbReference type="InterPro" id="IPR055347">
    <property type="entry name" value="UTP6_N"/>
</dbReference>
<evidence type="ECO:0000256" key="4">
    <source>
        <dbReference type="ARBA" id="ARBA00022737"/>
    </source>
</evidence>
<sequence length="618" mass="74017">MAEFAQRGIEEMLIEVEKMRKIGLFSTEETRAIMKKRKRFEYKMQRRTKEKEVYLQYIQYEIGVLQLIKLRREKRSIELGKDEIEKEIVLRIYKLFRIACFRFNSDVKLWLTYADFANKNFDKERVSKIYTTMLQTHNKKPNLWIIAAKHEFEANESIETARNLFQRAIRFLPKCQKLWIEYFKMELLCIELIQKRKELLGIKESESEDKKSEPISRVEDAILSCKIVEIIYKNAIKEFENNVPDLINSFIFVAKDFNFTQNLIENMYKSLSEDENLSKIEETQDVLAKRHLLEEGEILKKCEKSGQIADFTIAELEEKANSAYLESLEKLNTEKMHLIYIDFLIERLKLNSQYLSEERFERLNDAFSKTETKYQLKLDYLIEWIRYLIKFKKTTEAYNLVEKYLEKFKTSKDLWAFYLHLNIEKTTKENEKNLIDLFRKSIGQIRESESFDLWEIILNWILADESEYTEKLLQEGSCIMRSDISLFARLKYLSWAFEKGVDKVRDVYNGLRQVPPYDVDFYLKYIQIEKSLSKMDEKRVEKVFEDALMHFGGDNVDLWLSFIEFKQNINKTQDVANLYWRAMKQLDANQVEIFTQKFCLFKIDVSGDNQPNDVDMTE</sequence>
<dbReference type="Gene3D" id="1.25.40.10">
    <property type="entry name" value="Tetratricopeptide repeat domain"/>
    <property type="match status" value="3"/>
</dbReference>
<dbReference type="Proteomes" id="UP000663879">
    <property type="component" value="Unassembled WGS sequence"/>
</dbReference>
<evidence type="ECO:0000313" key="9">
    <source>
        <dbReference type="Proteomes" id="UP000663879"/>
    </source>
</evidence>
<dbReference type="InterPro" id="IPR003107">
    <property type="entry name" value="HAT"/>
</dbReference>
<evidence type="ECO:0000313" key="8">
    <source>
        <dbReference type="EMBL" id="CAF1014961.1"/>
    </source>
</evidence>
<accession>A0A814HU10</accession>
<dbReference type="GO" id="GO:0034388">
    <property type="term" value="C:Pwp2p-containing subcomplex of 90S preribosome"/>
    <property type="evidence" value="ECO:0007669"/>
    <property type="project" value="TreeGrafter"/>
</dbReference>
<name>A0A814HU10_9BILA</name>
<organism evidence="8 9">
    <name type="scientific">Brachionus calyciflorus</name>
    <dbReference type="NCBI Taxonomy" id="104777"/>
    <lineage>
        <taxon>Eukaryota</taxon>
        <taxon>Metazoa</taxon>
        <taxon>Spiralia</taxon>
        <taxon>Gnathifera</taxon>
        <taxon>Rotifera</taxon>
        <taxon>Eurotatoria</taxon>
        <taxon>Monogononta</taxon>
        <taxon>Pseudotrocha</taxon>
        <taxon>Ploima</taxon>
        <taxon>Brachionidae</taxon>
        <taxon>Brachionus</taxon>
    </lineage>
</organism>
<evidence type="ECO:0000259" key="7">
    <source>
        <dbReference type="Pfam" id="PF24892"/>
    </source>
</evidence>
<dbReference type="SUPFAM" id="SSF48452">
    <property type="entry name" value="TPR-like"/>
    <property type="match status" value="2"/>
</dbReference>
<evidence type="ECO:0000259" key="6">
    <source>
        <dbReference type="Pfam" id="PF08640"/>
    </source>
</evidence>
<evidence type="ECO:0000256" key="1">
    <source>
        <dbReference type="ARBA" id="ARBA00004604"/>
    </source>
</evidence>
<dbReference type="PANTHER" id="PTHR23271:SF1">
    <property type="entry name" value="U3 SMALL NUCLEOLAR RNA-ASSOCIATED PROTEIN 6 HOMOLOG"/>
    <property type="match status" value="1"/>
</dbReference>
<evidence type="ECO:0000256" key="5">
    <source>
        <dbReference type="ARBA" id="ARBA00023242"/>
    </source>
</evidence>
<comment type="similarity">
    <text evidence="2">Belongs to the UTP6 family.</text>
</comment>
<feature type="domain" description="U3 small nucleolar RNA-associated protein 6 homolog C-terminal" evidence="7">
    <location>
        <begin position="319"/>
        <end position="586"/>
    </location>
</feature>
<keyword evidence="4" id="KW-0677">Repeat</keyword>
<dbReference type="InterPro" id="IPR013949">
    <property type="entry name" value="Utp6"/>
</dbReference>
<dbReference type="AlphaFoldDB" id="A0A814HU10"/>
<comment type="subcellular location">
    <subcellularLocation>
        <location evidence="1">Nucleus</location>
        <location evidence="1">Nucleolus</location>
    </subcellularLocation>
</comment>
<dbReference type="OrthoDB" id="28112at2759"/>
<dbReference type="GO" id="GO:0000462">
    <property type="term" value="P:maturation of SSU-rRNA from tricistronic rRNA transcript (SSU-rRNA, 5.8S rRNA, LSU-rRNA)"/>
    <property type="evidence" value="ECO:0007669"/>
    <property type="project" value="InterPro"/>
</dbReference>
<evidence type="ECO:0000256" key="2">
    <source>
        <dbReference type="ARBA" id="ARBA00010734"/>
    </source>
</evidence>
<dbReference type="InterPro" id="IPR056907">
    <property type="entry name" value="UTP6_C"/>
</dbReference>
<dbReference type="SMART" id="SM00386">
    <property type="entry name" value="HAT"/>
    <property type="match status" value="7"/>
</dbReference>
<dbReference type="Pfam" id="PF24892">
    <property type="entry name" value="UTP6_C"/>
    <property type="match status" value="1"/>
</dbReference>
<evidence type="ECO:0008006" key="10">
    <source>
        <dbReference type="Google" id="ProtNLM"/>
    </source>
</evidence>
<dbReference type="GO" id="GO:0032040">
    <property type="term" value="C:small-subunit processome"/>
    <property type="evidence" value="ECO:0007669"/>
    <property type="project" value="TreeGrafter"/>
</dbReference>
<evidence type="ECO:0000256" key="3">
    <source>
        <dbReference type="ARBA" id="ARBA00022552"/>
    </source>
</evidence>
<dbReference type="PANTHER" id="PTHR23271">
    <property type="entry name" value="HEPATOCELLULAR CARCINOMA-ASSOCIATED ANTIGEN 66"/>
    <property type="match status" value="1"/>
</dbReference>
<dbReference type="Pfam" id="PF08640">
    <property type="entry name" value="U3_assoc_6"/>
    <property type="match status" value="1"/>
</dbReference>
<dbReference type="EMBL" id="CAJNOC010004255">
    <property type="protein sequence ID" value="CAF1014961.1"/>
    <property type="molecule type" value="Genomic_DNA"/>
</dbReference>
<gene>
    <name evidence="8" type="ORF">OXX778_LOCUS17082</name>
</gene>
<keyword evidence="9" id="KW-1185">Reference proteome</keyword>
<keyword evidence="5" id="KW-0539">Nucleus</keyword>